<name>A0ACB8U4R6_9APHY</name>
<dbReference type="Proteomes" id="UP001055072">
    <property type="component" value="Unassembled WGS sequence"/>
</dbReference>
<comment type="caution">
    <text evidence="1">The sequence shown here is derived from an EMBL/GenBank/DDBJ whole genome shotgun (WGS) entry which is preliminary data.</text>
</comment>
<organism evidence="1 2">
    <name type="scientific">Irpex rosettiformis</name>
    <dbReference type="NCBI Taxonomy" id="378272"/>
    <lineage>
        <taxon>Eukaryota</taxon>
        <taxon>Fungi</taxon>
        <taxon>Dikarya</taxon>
        <taxon>Basidiomycota</taxon>
        <taxon>Agaricomycotina</taxon>
        <taxon>Agaricomycetes</taxon>
        <taxon>Polyporales</taxon>
        <taxon>Irpicaceae</taxon>
        <taxon>Irpex</taxon>
    </lineage>
</organism>
<keyword evidence="2" id="KW-1185">Reference proteome</keyword>
<proteinExistence type="predicted"/>
<protein>
    <submittedName>
        <fullName evidence="1">Uncharacterized protein</fullName>
    </submittedName>
</protein>
<sequence length="490" mass="56709">MTLTPSALEYIMDSIFDGLRPRYAYDDWFYLALVPRQVRYDLPLFECLAPLACSLDRVESTGATGYRLREKLCEQWTALESITVHVQKRLLRRTAGTYLDTLAPPYPHWMGYQKIWKTRSSALLAIRLARTAFTLRFAFISFLIMKETNAGQRPWEDLSADRDDPIPLSICNSFQASWICDFNVPRIGAIVPIGSQVSTEIGSQWYEHIPGLLTARVPLWFAYGKQPMTSPLASEATRNEHRRHIPTKFSVHVLKKATERAYGFASIKNDEVQRHREDGSWEDLNEKVFYGYILQLNHSCERPTRVFVRQRNLETFTYQISITDHDVEVDMASSDTYETFVAQEKTAVSQLELAETSTELAKRLNREAINRNQPVPTPRGPAVFAWVLEGQRQVRMCVDHPDIIALWTRTTTAQRYYNPFRDEYDVLDISKEMPTHEPASLHEFDVNVQHRLYHDHHVYSAHAHHLMTEQPTRSSLVSVPLLHAQCRRSH</sequence>
<reference evidence="1" key="1">
    <citation type="journal article" date="2021" name="Environ. Microbiol.">
        <title>Gene family expansions and transcriptome signatures uncover fungal adaptations to wood decay.</title>
        <authorList>
            <person name="Hage H."/>
            <person name="Miyauchi S."/>
            <person name="Viragh M."/>
            <person name="Drula E."/>
            <person name="Min B."/>
            <person name="Chaduli D."/>
            <person name="Navarro D."/>
            <person name="Favel A."/>
            <person name="Norest M."/>
            <person name="Lesage-Meessen L."/>
            <person name="Balint B."/>
            <person name="Merenyi Z."/>
            <person name="de Eugenio L."/>
            <person name="Morin E."/>
            <person name="Martinez A.T."/>
            <person name="Baldrian P."/>
            <person name="Stursova M."/>
            <person name="Martinez M.J."/>
            <person name="Novotny C."/>
            <person name="Magnuson J.K."/>
            <person name="Spatafora J.W."/>
            <person name="Maurice S."/>
            <person name="Pangilinan J."/>
            <person name="Andreopoulos W."/>
            <person name="LaButti K."/>
            <person name="Hundley H."/>
            <person name="Na H."/>
            <person name="Kuo A."/>
            <person name="Barry K."/>
            <person name="Lipzen A."/>
            <person name="Henrissat B."/>
            <person name="Riley R."/>
            <person name="Ahrendt S."/>
            <person name="Nagy L.G."/>
            <person name="Grigoriev I.V."/>
            <person name="Martin F."/>
            <person name="Rosso M.N."/>
        </authorList>
    </citation>
    <scope>NUCLEOTIDE SEQUENCE</scope>
    <source>
        <strain evidence="1">CBS 384.51</strain>
    </source>
</reference>
<evidence type="ECO:0000313" key="2">
    <source>
        <dbReference type="Proteomes" id="UP001055072"/>
    </source>
</evidence>
<dbReference type="EMBL" id="MU274911">
    <property type="protein sequence ID" value="KAI0089377.1"/>
    <property type="molecule type" value="Genomic_DNA"/>
</dbReference>
<evidence type="ECO:0000313" key="1">
    <source>
        <dbReference type="EMBL" id="KAI0089377.1"/>
    </source>
</evidence>
<accession>A0ACB8U4R6</accession>
<gene>
    <name evidence="1" type="ORF">BDY19DRAFT_993577</name>
</gene>